<protein>
    <submittedName>
        <fullName evidence="4">Sulfurtransferase</fullName>
    </submittedName>
</protein>
<dbReference type="SMART" id="SM00450">
    <property type="entry name" value="RHOD"/>
    <property type="match status" value="2"/>
</dbReference>
<name>A0A9X3UFS2_9HYPH</name>
<dbReference type="InterPro" id="IPR001763">
    <property type="entry name" value="Rhodanese-like_dom"/>
</dbReference>
<comment type="caution">
    <text evidence="4">The sequence shown here is derived from an EMBL/GenBank/DDBJ whole genome shotgun (WGS) entry which is preliminary data.</text>
</comment>
<keyword evidence="1" id="KW-0808">Transferase</keyword>
<sequence length="280" mass="30095">MESLVSTDWLSRNIGEPDLVVLDCRVHMEPHGESGFRCESARAAYDAGHIPSAGFADLMGDLSVAHRPGAFALPAPEQFCAAMGALGVGDRSRVVLYDGLMSIWAARVWWMLKWVGFDNAAILDGGFPRWEVEGRPLSTDADRHPEQTLTLNLRPGLVADAEEVKSVVAAGGACLIDTLPEAHFSGEESLYGRPGHIPGAANLFAGALVDEAGRYLPEDALAKLVTGDKQERQITYCGAGVMASSNAFIMSRLGFKDVAVYMGSLQEWLEDPDNPMETSG</sequence>
<dbReference type="PROSITE" id="PS50206">
    <property type="entry name" value="RHODANESE_3"/>
    <property type="match status" value="2"/>
</dbReference>
<dbReference type="EMBL" id="JAPJZI010000001">
    <property type="protein sequence ID" value="MDA5398323.1"/>
    <property type="molecule type" value="Genomic_DNA"/>
</dbReference>
<keyword evidence="5" id="KW-1185">Reference proteome</keyword>
<dbReference type="InterPro" id="IPR045078">
    <property type="entry name" value="TST/MPST-like"/>
</dbReference>
<evidence type="ECO:0000313" key="4">
    <source>
        <dbReference type="EMBL" id="MDA5398323.1"/>
    </source>
</evidence>
<reference evidence="4" key="1">
    <citation type="submission" date="2022-11" db="EMBL/GenBank/DDBJ databases">
        <title>Draft genome sequence of Hoeflea poritis E7-10 and Hoeflea prorocentri PM5-8, separated from scleractinian coral Porites lutea and marine dinoflagellate.</title>
        <authorList>
            <person name="Zhang G."/>
            <person name="Wei Q."/>
            <person name="Cai L."/>
        </authorList>
    </citation>
    <scope>NUCLEOTIDE SEQUENCE</scope>
    <source>
        <strain evidence="4">PM5-8</strain>
    </source>
</reference>
<organism evidence="4 5">
    <name type="scientific">Hoeflea prorocentri</name>
    <dbReference type="NCBI Taxonomy" id="1922333"/>
    <lineage>
        <taxon>Bacteria</taxon>
        <taxon>Pseudomonadati</taxon>
        <taxon>Pseudomonadota</taxon>
        <taxon>Alphaproteobacteria</taxon>
        <taxon>Hyphomicrobiales</taxon>
        <taxon>Rhizobiaceae</taxon>
        <taxon>Hoeflea</taxon>
    </lineage>
</organism>
<dbReference type="GO" id="GO:0004792">
    <property type="term" value="F:thiosulfate-cyanide sulfurtransferase activity"/>
    <property type="evidence" value="ECO:0007669"/>
    <property type="project" value="TreeGrafter"/>
</dbReference>
<dbReference type="SUPFAM" id="SSF52821">
    <property type="entry name" value="Rhodanese/Cell cycle control phosphatase"/>
    <property type="match status" value="2"/>
</dbReference>
<evidence type="ECO:0000256" key="1">
    <source>
        <dbReference type="ARBA" id="ARBA00022679"/>
    </source>
</evidence>
<dbReference type="Gene3D" id="3.40.250.10">
    <property type="entry name" value="Rhodanese-like domain"/>
    <property type="match status" value="2"/>
</dbReference>
<feature type="domain" description="Rhodanese" evidence="3">
    <location>
        <begin position="169"/>
        <end position="277"/>
    </location>
</feature>
<accession>A0A9X3UFS2</accession>
<dbReference type="PANTHER" id="PTHR11364">
    <property type="entry name" value="THIOSULFATE SULFERTANSFERASE"/>
    <property type="match status" value="1"/>
</dbReference>
<dbReference type="PANTHER" id="PTHR11364:SF27">
    <property type="entry name" value="SULFURTRANSFERASE"/>
    <property type="match status" value="1"/>
</dbReference>
<dbReference type="Proteomes" id="UP001151234">
    <property type="component" value="Unassembled WGS sequence"/>
</dbReference>
<gene>
    <name evidence="4" type="ORF">OQ273_07020</name>
</gene>
<evidence type="ECO:0000256" key="2">
    <source>
        <dbReference type="ARBA" id="ARBA00022737"/>
    </source>
</evidence>
<feature type="domain" description="Rhodanese" evidence="3">
    <location>
        <begin position="15"/>
        <end position="139"/>
    </location>
</feature>
<dbReference type="AlphaFoldDB" id="A0A9X3UFS2"/>
<dbReference type="RefSeq" id="WP_267989755.1">
    <property type="nucleotide sequence ID" value="NZ_JAPJZI010000001.1"/>
</dbReference>
<keyword evidence="2" id="KW-0677">Repeat</keyword>
<evidence type="ECO:0000313" key="5">
    <source>
        <dbReference type="Proteomes" id="UP001151234"/>
    </source>
</evidence>
<dbReference type="CDD" id="cd01448">
    <property type="entry name" value="TST_Repeat_1"/>
    <property type="match status" value="1"/>
</dbReference>
<evidence type="ECO:0000259" key="3">
    <source>
        <dbReference type="PROSITE" id="PS50206"/>
    </source>
</evidence>
<proteinExistence type="predicted"/>
<dbReference type="Pfam" id="PF00581">
    <property type="entry name" value="Rhodanese"/>
    <property type="match status" value="2"/>
</dbReference>
<dbReference type="InterPro" id="IPR036873">
    <property type="entry name" value="Rhodanese-like_dom_sf"/>
</dbReference>